<feature type="compositionally biased region" description="Polar residues" evidence="1">
    <location>
        <begin position="89"/>
        <end position="104"/>
    </location>
</feature>
<feature type="region of interest" description="Disordered" evidence="1">
    <location>
        <begin position="56"/>
        <end position="114"/>
    </location>
</feature>
<dbReference type="PROSITE" id="PS51257">
    <property type="entry name" value="PROKAR_LIPOPROTEIN"/>
    <property type="match status" value="1"/>
</dbReference>
<proteinExistence type="predicted"/>
<protein>
    <submittedName>
        <fullName evidence="3">Precursor of CEP9-like</fullName>
    </submittedName>
</protein>
<sequence length="155" mass="16624">MGAFEAKPKYLGVIVLLFVFACHEVVLTHGRQIKAMNNQHSSKKIGSSTHEVVGDMKFGEDDNNDGHYSLSDTQPGHSPGVGHHKNTKVVVQSSPPDVQYSLNDTEPGHSPGVGHKKFGENDDVIGNAKVVVAQSSTPDANHSLTDTKPGLVFEN</sequence>
<reference evidence="3" key="1">
    <citation type="submission" date="2020-09" db="EMBL/GenBank/DDBJ databases">
        <title>Genome-Enabled Discovery of Anthraquinone Biosynthesis in Senna tora.</title>
        <authorList>
            <person name="Kang S.-H."/>
            <person name="Pandey R.P."/>
            <person name="Lee C.-M."/>
            <person name="Sim J.-S."/>
            <person name="Jeong J.-T."/>
            <person name="Choi B.-S."/>
            <person name="Jung M."/>
            <person name="Ginzburg D."/>
            <person name="Zhao K."/>
            <person name="Won S.Y."/>
            <person name="Oh T.-J."/>
            <person name="Yu Y."/>
            <person name="Kim N.-H."/>
            <person name="Lee O.R."/>
            <person name="Lee T.-H."/>
            <person name="Bashyal P."/>
            <person name="Kim T.-S."/>
            <person name="Lee W.-H."/>
            <person name="Kawkins C."/>
            <person name="Kim C.-K."/>
            <person name="Kim J.S."/>
            <person name="Ahn B.O."/>
            <person name="Rhee S.Y."/>
            <person name="Sohng J.K."/>
        </authorList>
    </citation>
    <scope>NUCLEOTIDE SEQUENCE</scope>
    <source>
        <tissue evidence="3">Leaf</tissue>
    </source>
</reference>
<keyword evidence="2" id="KW-0732">Signal</keyword>
<evidence type="ECO:0000313" key="4">
    <source>
        <dbReference type="Proteomes" id="UP000634136"/>
    </source>
</evidence>
<accession>A0A834W582</accession>
<gene>
    <name evidence="3" type="ORF">G2W53_036555</name>
</gene>
<feature type="signal peptide" evidence="2">
    <location>
        <begin position="1"/>
        <end position="30"/>
    </location>
</feature>
<evidence type="ECO:0000313" key="3">
    <source>
        <dbReference type="EMBL" id="KAF7809812.1"/>
    </source>
</evidence>
<dbReference type="EMBL" id="JAAIUW010000011">
    <property type="protein sequence ID" value="KAF7809812.1"/>
    <property type="molecule type" value="Genomic_DNA"/>
</dbReference>
<feature type="chain" id="PRO_5032740125" evidence="2">
    <location>
        <begin position="31"/>
        <end position="155"/>
    </location>
</feature>
<dbReference type="Proteomes" id="UP000634136">
    <property type="component" value="Unassembled WGS sequence"/>
</dbReference>
<comment type="caution">
    <text evidence="3">The sequence shown here is derived from an EMBL/GenBank/DDBJ whole genome shotgun (WGS) entry which is preliminary data.</text>
</comment>
<keyword evidence="4" id="KW-1185">Reference proteome</keyword>
<feature type="region of interest" description="Disordered" evidence="1">
    <location>
        <begin position="136"/>
        <end position="155"/>
    </location>
</feature>
<evidence type="ECO:0000256" key="1">
    <source>
        <dbReference type="SAM" id="MobiDB-lite"/>
    </source>
</evidence>
<dbReference type="AlphaFoldDB" id="A0A834W582"/>
<name>A0A834W582_9FABA</name>
<organism evidence="3 4">
    <name type="scientific">Senna tora</name>
    <dbReference type="NCBI Taxonomy" id="362788"/>
    <lineage>
        <taxon>Eukaryota</taxon>
        <taxon>Viridiplantae</taxon>
        <taxon>Streptophyta</taxon>
        <taxon>Embryophyta</taxon>
        <taxon>Tracheophyta</taxon>
        <taxon>Spermatophyta</taxon>
        <taxon>Magnoliopsida</taxon>
        <taxon>eudicotyledons</taxon>
        <taxon>Gunneridae</taxon>
        <taxon>Pentapetalae</taxon>
        <taxon>rosids</taxon>
        <taxon>fabids</taxon>
        <taxon>Fabales</taxon>
        <taxon>Fabaceae</taxon>
        <taxon>Caesalpinioideae</taxon>
        <taxon>Cassia clade</taxon>
        <taxon>Senna</taxon>
    </lineage>
</organism>
<dbReference type="OrthoDB" id="1675975at2759"/>
<evidence type="ECO:0000256" key="2">
    <source>
        <dbReference type="SAM" id="SignalP"/>
    </source>
</evidence>
<feature type="compositionally biased region" description="Polar residues" evidence="1">
    <location>
        <begin position="136"/>
        <end position="146"/>
    </location>
</feature>